<evidence type="ECO:0000313" key="4">
    <source>
        <dbReference type="Proteomes" id="UP000242188"/>
    </source>
</evidence>
<dbReference type="CDD" id="cd05382">
    <property type="entry name" value="CAP_GAPR1-like"/>
    <property type="match status" value="1"/>
</dbReference>
<feature type="compositionally biased region" description="Polar residues" evidence="1">
    <location>
        <begin position="1"/>
        <end position="20"/>
    </location>
</feature>
<feature type="compositionally biased region" description="Basic and acidic residues" evidence="1">
    <location>
        <begin position="28"/>
        <end position="46"/>
    </location>
</feature>
<dbReference type="PRINTS" id="PR00837">
    <property type="entry name" value="V5TPXLIKE"/>
</dbReference>
<dbReference type="PROSITE" id="PS01009">
    <property type="entry name" value="CRISP_1"/>
    <property type="match status" value="1"/>
</dbReference>
<evidence type="ECO:0000259" key="2">
    <source>
        <dbReference type="SMART" id="SM00198"/>
    </source>
</evidence>
<dbReference type="InterPro" id="IPR034113">
    <property type="entry name" value="SCP_GAPR1-like"/>
</dbReference>
<proteinExistence type="predicted"/>
<dbReference type="STRING" id="6573.A0A210QCM9"/>
<keyword evidence="4" id="KW-1185">Reference proteome</keyword>
<comment type="caution">
    <text evidence="3">The sequence shown here is derived from an EMBL/GenBank/DDBJ whole genome shotgun (WGS) entry which is preliminary data.</text>
</comment>
<dbReference type="GO" id="GO:0005576">
    <property type="term" value="C:extracellular region"/>
    <property type="evidence" value="ECO:0007669"/>
    <property type="project" value="InterPro"/>
</dbReference>
<evidence type="ECO:0000256" key="1">
    <source>
        <dbReference type="SAM" id="MobiDB-lite"/>
    </source>
</evidence>
<dbReference type="InterPro" id="IPR001283">
    <property type="entry name" value="CRISP-related"/>
</dbReference>
<feature type="region of interest" description="Disordered" evidence="1">
    <location>
        <begin position="1"/>
        <end position="46"/>
    </location>
</feature>
<name>A0A210QCM9_MIZYE</name>
<protein>
    <submittedName>
        <fullName evidence="3">Golgi-associated plant pathogenesis-related protein 1</fullName>
    </submittedName>
</protein>
<accession>A0A210QCM9</accession>
<evidence type="ECO:0000313" key="3">
    <source>
        <dbReference type="EMBL" id="OWF46517.1"/>
    </source>
</evidence>
<reference evidence="3 4" key="1">
    <citation type="journal article" date="2017" name="Nat. Ecol. Evol.">
        <title>Scallop genome provides insights into evolution of bilaterian karyotype and development.</title>
        <authorList>
            <person name="Wang S."/>
            <person name="Zhang J."/>
            <person name="Jiao W."/>
            <person name="Li J."/>
            <person name="Xun X."/>
            <person name="Sun Y."/>
            <person name="Guo X."/>
            <person name="Huan P."/>
            <person name="Dong B."/>
            <person name="Zhang L."/>
            <person name="Hu X."/>
            <person name="Sun X."/>
            <person name="Wang J."/>
            <person name="Zhao C."/>
            <person name="Wang Y."/>
            <person name="Wang D."/>
            <person name="Huang X."/>
            <person name="Wang R."/>
            <person name="Lv J."/>
            <person name="Li Y."/>
            <person name="Zhang Z."/>
            <person name="Liu B."/>
            <person name="Lu W."/>
            <person name="Hui Y."/>
            <person name="Liang J."/>
            <person name="Zhou Z."/>
            <person name="Hou R."/>
            <person name="Li X."/>
            <person name="Liu Y."/>
            <person name="Li H."/>
            <person name="Ning X."/>
            <person name="Lin Y."/>
            <person name="Zhao L."/>
            <person name="Xing Q."/>
            <person name="Dou J."/>
            <person name="Li Y."/>
            <person name="Mao J."/>
            <person name="Guo H."/>
            <person name="Dou H."/>
            <person name="Li T."/>
            <person name="Mu C."/>
            <person name="Jiang W."/>
            <person name="Fu Q."/>
            <person name="Fu X."/>
            <person name="Miao Y."/>
            <person name="Liu J."/>
            <person name="Yu Q."/>
            <person name="Li R."/>
            <person name="Liao H."/>
            <person name="Li X."/>
            <person name="Kong Y."/>
            <person name="Jiang Z."/>
            <person name="Chourrout D."/>
            <person name="Li R."/>
            <person name="Bao Z."/>
        </authorList>
    </citation>
    <scope>NUCLEOTIDE SEQUENCE [LARGE SCALE GENOMIC DNA]</scope>
    <source>
        <strain evidence="3 4">PY_sf001</strain>
    </source>
</reference>
<dbReference type="InterPro" id="IPR014044">
    <property type="entry name" value="CAP_dom"/>
</dbReference>
<dbReference type="EMBL" id="NEDP02004169">
    <property type="protein sequence ID" value="OWF46517.1"/>
    <property type="molecule type" value="Genomic_DNA"/>
</dbReference>
<feature type="domain" description="SCP" evidence="2">
    <location>
        <begin position="49"/>
        <end position="178"/>
    </location>
</feature>
<gene>
    <name evidence="3" type="ORF">KP79_PYT01410</name>
</gene>
<dbReference type="SUPFAM" id="SSF55797">
    <property type="entry name" value="PR-1-like"/>
    <property type="match status" value="1"/>
</dbReference>
<dbReference type="Gene3D" id="3.40.33.10">
    <property type="entry name" value="CAP"/>
    <property type="match status" value="1"/>
</dbReference>
<dbReference type="InterPro" id="IPR018244">
    <property type="entry name" value="Allrgn_V5/Tpx1_CS"/>
</dbReference>
<dbReference type="SMART" id="SM00198">
    <property type="entry name" value="SCP"/>
    <property type="match status" value="1"/>
</dbReference>
<sequence>MGCGSSQTESRAPAPQTSETPRAVENNNKQKEEVKKEAAVSEEDIKQQKFREEVLASHNKYRAKHGAESLTQAADLDLIAQNWADHLVKNDIFEHSSTEYGENLWGGGPNATGKEVTEAHYSEIKHYNFANGGFSMETGHFTQVVWKGSKELGTGYARNNNGMSVVCCNYRPAGNMQGSFATQVSPP</sequence>
<dbReference type="OrthoDB" id="337038at2759"/>
<dbReference type="AlphaFoldDB" id="A0A210QCM9"/>
<dbReference type="FunFam" id="3.40.33.10:FF:000002">
    <property type="entry name" value="Golgi-associated plant pathogenesis-related protein 1"/>
    <property type="match status" value="1"/>
</dbReference>
<dbReference type="InterPro" id="IPR035940">
    <property type="entry name" value="CAP_sf"/>
</dbReference>
<dbReference type="Pfam" id="PF00188">
    <property type="entry name" value="CAP"/>
    <property type="match status" value="1"/>
</dbReference>
<dbReference type="PANTHER" id="PTHR10334">
    <property type="entry name" value="CYSTEINE-RICH SECRETORY PROTEIN-RELATED"/>
    <property type="match status" value="1"/>
</dbReference>
<dbReference type="Proteomes" id="UP000242188">
    <property type="component" value="Unassembled WGS sequence"/>
</dbReference>
<organism evidence="3 4">
    <name type="scientific">Mizuhopecten yessoensis</name>
    <name type="common">Japanese scallop</name>
    <name type="synonym">Patinopecten yessoensis</name>
    <dbReference type="NCBI Taxonomy" id="6573"/>
    <lineage>
        <taxon>Eukaryota</taxon>
        <taxon>Metazoa</taxon>
        <taxon>Spiralia</taxon>
        <taxon>Lophotrochozoa</taxon>
        <taxon>Mollusca</taxon>
        <taxon>Bivalvia</taxon>
        <taxon>Autobranchia</taxon>
        <taxon>Pteriomorphia</taxon>
        <taxon>Pectinida</taxon>
        <taxon>Pectinoidea</taxon>
        <taxon>Pectinidae</taxon>
        <taxon>Mizuhopecten</taxon>
    </lineage>
</organism>